<dbReference type="PANTHER" id="PTHR43630">
    <property type="entry name" value="POLY-BETA-1,6-N-ACETYL-D-GLUCOSAMINE SYNTHASE"/>
    <property type="match status" value="1"/>
</dbReference>
<dbReference type="GO" id="GO:0016740">
    <property type="term" value="F:transferase activity"/>
    <property type="evidence" value="ECO:0007669"/>
    <property type="project" value="UniProtKB-KW"/>
</dbReference>
<dbReference type="PANTHER" id="PTHR43630:SF2">
    <property type="entry name" value="GLYCOSYLTRANSFERASE"/>
    <property type="match status" value="1"/>
</dbReference>
<dbReference type="EMBL" id="JAABOO010000005">
    <property type="protein sequence ID" value="NER15516.1"/>
    <property type="molecule type" value="Genomic_DNA"/>
</dbReference>
<evidence type="ECO:0000259" key="2">
    <source>
        <dbReference type="Pfam" id="PF00535"/>
    </source>
</evidence>
<dbReference type="InterPro" id="IPR001173">
    <property type="entry name" value="Glyco_trans_2-like"/>
</dbReference>
<evidence type="ECO:0000313" key="4">
    <source>
        <dbReference type="Proteomes" id="UP000468581"/>
    </source>
</evidence>
<name>A0A6P0UYI8_9FLAO</name>
<feature type="domain" description="Glycosyltransferase 2-like" evidence="2">
    <location>
        <begin position="8"/>
        <end position="126"/>
    </location>
</feature>
<protein>
    <submittedName>
        <fullName evidence="3">Glycosyltransferase</fullName>
    </submittedName>
</protein>
<dbReference type="InterPro" id="IPR029044">
    <property type="entry name" value="Nucleotide-diphossugar_trans"/>
</dbReference>
<proteinExistence type="inferred from homology"/>
<accession>A0A6P0UYI8</accession>
<keyword evidence="4" id="KW-1185">Reference proteome</keyword>
<comment type="caution">
    <text evidence="3">The sequence shown here is derived from an EMBL/GenBank/DDBJ whole genome shotgun (WGS) entry which is preliminary data.</text>
</comment>
<comment type="similarity">
    <text evidence="1">Belongs to the glycosyltransferase 2 family. WaaE/KdtX subfamily.</text>
</comment>
<gene>
    <name evidence="3" type="ORF">GWK08_18825</name>
</gene>
<dbReference type="SUPFAM" id="SSF53448">
    <property type="entry name" value="Nucleotide-diphospho-sugar transferases"/>
    <property type="match status" value="1"/>
</dbReference>
<dbReference type="Gene3D" id="3.90.550.10">
    <property type="entry name" value="Spore Coat Polysaccharide Biosynthesis Protein SpsA, Chain A"/>
    <property type="match status" value="1"/>
</dbReference>
<evidence type="ECO:0000313" key="3">
    <source>
        <dbReference type="EMBL" id="NER15516.1"/>
    </source>
</evidence>
<sequence>MTRKKLTAIVPVQNEEHNIREVLESISFADEIMVVDSFSTDNTLQIAREYTDFIVQREYGYSASQKNWAIPQANNEWIFLVDADERVSEELKNEILATLEKDEDPNVAYWIGRNNHFMGKRIRYSGWQNDKVIRLFRKSKCIYEDKMVHAEIKADGQVGFLNSPLYHNTYVNLDRHILKLNRYASWQAEECEKKTGKLTPYHFVIKPFWRFFKHYFLQSGFRDGLPGFVIAYLRSYSIFIRYVKIWLLRRNLN</sequence>
<dbReference type="CDD" id="cd02511">
    <property type="entry name" value="Beta4Glucosyltransferase"/>
    <property type="match status" value="1"/>
</dbReference>
<organism evidence="3 4">
    <name type="scientific">Leptobacterium flavescens</name>
    <dbReference type="NCBI Taxonomy" id="472055"/>
    <lineage>
        <taxon>Bacteria</taxon>
        <taxon>Pseudomonadati</taxon>
        <taxon>Bacteroidota</taxon>
        <taxon>Flavobacteriia</taxon>
        <taxon>Flavobacteriales</taxon>
        <taxon>Flavobacteriaceae</taxon>
        <taxon>Leptobacterium</taxon>
    </lineage>
</organism>
<evidence type="ECO:0000256" key="1">
    <source>
        <dbReference type="ARBA" id="ARBA00038494"/>
    </source>
</evidence>
<keyword evidence="3" id="KW-0808">Transferase</keyword>
<reference evidence="3 4" key="1">
    <citation type="submission" date="2020-01" db="EMBL/GenBank/DDBJ databases">
        <title>Leptobacterium flavescens.</title>
        <authorList>
            <person name="Wang G."/>
        </authorList>
    </citation>
    <scope>NUCLEOTIDE SEQUENCE [LARGE SCALE GENOMIC DNA]</scope>
    <source>
        <strain evidence="3 4">KCTC 22160</strain>
    </source>
</reference>
<dbReference type="AlphaFoldDB" id="A0A6P0UYI8"/>
<dbReference type="Proteomes" id="UP000468581">
    <property type="component" value="Unassembled WGS sequence"/>
</dbReference>
<dbReference type="Pfam" id="PF00535">
    <property type="entry name" value="Glycos_transf_2"/>
    <property type="match status" value="1"/>
</dbReference>